<sequence>MKSSELHEEIKENLKDYPIEYLRNKVTDDRYKDPLTKKLAKYNSETWDEIFALNISEDYEIKDSAIENLKKDIDYYFDTYAGGDEETREFTKYICLYLAFMAKRPLHPVGDNPAKDEVFLENGEYKCKTRIMSIKDKNSLCRYCICKNAGFSFGF</sequence>
<dbReference type="HAMAP" id="MF_00763">
    <property type="entry name" value="UPF0305"/>
    <property type="match status" value="1"/>
</dbReference>
<dbReference type="RefSeq" id="WP_149731059.1">
    <property type="nucleotide sequence ID" value="NZ_FMXB01000002.1"/>
</dbReference>
<name>A0A1G5V6H4_9EURY</name>
<reference evidence="2 3" key="1">
    <citation type="submission" date="2016-10" db="EMBL/GenBank/DDBJ databases">
        <authorList>
            <person name="Varghese N."/>
            <person name="Submissions S."/>
        </authorList>
    </citation>
    <scope>NUCLEOTIDE SEQUENCE [LARGE SCALE GENOMIC DNA]</scope>
    <source>
        <strain evidence="2 3">DSM 16643</strain>
    </source>
</reference>
<proteinExistence type="inferred from homology"/>
<evidence type="ECO:0000256" key="1">
    <source>
        <dbReference type="HAMAP-Rule" id="MF_00763"/>
    </source>
</evidence>
<evidence type="ECO:0000313" key="2">
    <source>
        <dbReference type="EMBL" id="SDA41480.1"/>
    </source>
</evidence>
<dbReference type="OrthoDB" id="81482at2157"/>
<dbReference type="Pfam" id="PF09888">
    <property type="entry name" value="DUF2115"/>
    <property type="match status" value="1"/>
</dbReference>
<dbReference type="Proteomes" id="UP000323439">
    <property type="component" value="Unassembled WGS sequence"/>
</dbReference>
<dbReference type="InterPro" id="IPR019215">
    <property type="entry name" value="DUF2115"/>
</dbReference>
<organism evidence="2 3">
    <name type="scientific">Methanobrevibacter millerae</name>
    <dbReference type="NCBI Taxonomy" id="230361"/>
    <lineage>
        <taxon>Archaea</taxon>
        <taxon>Methanobacteriati</taxon>
        <taxon>Methanobacteriota</taxon>
        <taxon>Methanomada group</taxon>
        <taxon>Methanobacteria</taxon>
        <taxon>Methanobacteriales</taxon>
        <taxon>Methanobacteriaceae</taxon>
        <taxon>Methanobrevibacter</taxon>
    </lineage>
</organism>
<dbReference type="AlphaFoldDB" id="A0A1G5V6H4"/>
<protein>
    <recommendedName>
        <fullName evidence="1">UPF0305 protein SAMN02910315_00427</fullName>
    </recommendedName>
</protein>
<keyword evidence="3" id="KW-1185">Reference proteome</keyword>
<evidence type="ECO:0000313" key="3">
    <source>
        <dbReference type="Proteomes" id="UP000323439"/>
    </source>
</evidence>
<dbReference type="STRING" id="230361.sm9_0886"/>
<comment type="similarity">
    <text evidence="1">Belongs to the UPF0305 family.</text>
</comment>
<dbReference type="EMBL" id="FMXB01000002">
    <property type="protein sequence ID" value="SDA41480.1"/>
    <property type="molecule type" value="Genomic_DNA"/>
</dbReference>
<accession>A0A1G5V6H4</accession>
<gene>
    <name evidence="2" type="ORF">SAMN02910315_00427</name>
</gene>